<name>B9T9D0_RICCO</name>
<evidence type="ECO:0000256" key="1">
    <source>
        <dbReference type="SAM" id="MobiDB-lite"/>
    </source>
</evidence>
<dbReference type="Proteomes" id="UP000008311">
    <property type="component" value="Unassembled WGS sequence"/>
</dbReference>
<gene>
    <name evidence="2" type="ORF">RCOM_0253660</name>
</gene>
<dbReference type="EMBL" id="EQ975344">
    <property type="protein sequence ID" value="EEF27530.1"/>
    <property type="molecule type" value="Genomic_DNA"/>
</dbReference>
<evidence type="ECO:0000313" key="2">
    <source>
        <dbReference type="EMBL" id="EEF27530.1"/>
    </source>
</evidence>
<sequence length="129" mass="13486">MAVHRLSAGKRNDLVHGDAAAVSVHRPVGALPARGAMVPGARRGDARGVRYPLLDRRSRTSAEGTVDRPVPPRIDVGNARVSRALSAPDQLCVQAGFAAYSVLRLGAEGARHGQPGPRLAAPGTCRRDA</sequence>
<accession>B9T9D0</accession>
<feature type="compositionally biased region" description="Basic and acidic residues" evidence="1">
    <location>
        <begin position="42"/>
        <end position="60"/>
    </location>
</feature>
<reference evidence="3" key="1">
    <citation type="journal article" date="2010" name="Nat. Biotechnol.">
        <title>Draft genome sequence of the oilseed species Ricinus communis.</title>
        <authorList>
            <person name="Chan A.P."/>
            <person name="Crabtree J."/>
            <person name="Zhao Q."/>
            <person name="Lorenzi H."/>
            <person name="Orvis J."/>
            <person name="Puiu D."/>
            <person name="Melake-Berhan A."/>
            <person name="Jones K.M."/>
            <person name="Redman J."/>
            <person name="Chen G."/>
            <person name="Cahoon E.B."/>
            <person name="Gedil M."/>
            <person name="Stanke M."/>
            <person name="Haas B.J."/>
            <person name="Wortman J.R."/>
            <person name="Fraser-Liggett C.M."/>
            <person name="Ravel J."/>
            <person name="Rabinowicz P.D."/>
        </authorList>
    </citation>
    <scope>NUCLEOTIDE SEQUENCE [LARGE SCALE GENOMIC DNA]</scope>
    <source>
        <strain evidence="3">cv. Hale</strain>
    </source>
</reference>
<dbReference type="AlphaFoldDB" id="B9T9D0"/>
<keyword evidence="3" id="KW-1185">Reference proteome</keyword>
<feature type="region of interest" description="Disordered" evidence="1">
    <location>
        <begin position="35"/>
        <end position="74"/>
    </location>
</feature>
<dbReference type="InParanoid" id="B9T9D0"/>
<organism evidence="2 3">
    <name type="scientific">Ricinus communis</name>
    <name type="common">Castor bean</name>
    <dbReference type="NCBI Taxonomy" id="3988"/>
    <lineage>
        <taxon>Eukaryota</taxon>
        <taxon>Viridiplantae</taxon>
        <taxon>Streptophyta</taxon>
        <taxon>Embryophyta</taxon>
        <taxon>Tracheophyta</taxon>
        <taxon>Spermatophyta</taxon>
        <taxon>Magnoliopsida</taxon>
        <taxon>eudicotyledons</taxon>
        <taxon>Gunneridae</taxon>
        <taxon>Pentapetalae</taxon>
        <taxon>rosids</taxon>
        <taxon>fabids</taxon>
        <taxon>Malpighiales</taxon>
        <taxon>Euphorbiaceae</taxon>
        <taxon>Acalyphoideae</taxon>
        <taxon>Acalypheae</taxon>
        <taxon>Ricinus</taxon>
    </lineage>
</organism>
<evidence type="ECO:0000313" key="3">
    <source>
        <dbReference type="Proteomes" id="UP000008311"/>
    </source>
</evidence>
<feature type="region of interest" description="Disordered" evidence="1">
    <location>
        <begin position="109"/>
        <end position="129"/>
    </location>
</feature>
<proteinExistence type="predicted"/>
<protein>
    <submittedName>
        <fullName evidence="2">Uncharacterized protein</fullName>
    </submittedName>
</protein>